<dbReference type="Pfam" id="PF19578">
    <property type="entry name" value="DUF6090"/>
    <property type="match status" value="1"/>
</dbReference>
<gene>
    <name evidence="2" type="ORF">GCM10022292_10690</name>
</gene>
<sequence length="253" mass="29415">MIKFFRRIRQQLLSENKFSKYLLYAIGEIILVVIGILIALQINNWNENRKQQRQEQKLLVSLKTDLLESKNRLLKTMYMQKNVIRKSSELIKMYEGKIPRASNDSIKDFIIYGAQGWYRAEFLTGAYDAYISTGNAELLSNNQLRKMLAEYFSIVKLGFEDQDNSMSLLSNMQNISAPVNAHLELPSARKQVGLDTIKSPKENMAIDFIFKQDAYFGYLMNRIAVEHLRYTIQEEVLNKISQIVVLLNEEIEV</sequence>
<accession>A0ABP8CQ32</accession>
<keyword evidence="1" id="KW-1133">Transmembrane helix</keyword>
<keyword evidence="3" id="KW-1185">Reference proteome</keyword>
<evidence type="ECO:0000313" key="3">
    <source>
        <dbReference type="Proteomes" id="UP001501682"/>
    </source>
</evidence>
<feature type="transmembrane region" description="Helical" evidence="1">
    <location>
        <begin position="21"/>
        <end position="42"/>
    </location>
</feature>
<dbReference type="Proteomes" id="UP001501682">
    <property type="component" value="Unassembled WGS sequence"/>
</dbReference>
<dbReference type="EMBL" id="BAABCB010000007">
    <property type="protein sequence ID" value="GAA4242011.1"/>
    <property type="molecule type" value="Genomic_DNA"/>
</dbReference>
<evidence type="ECO:0000313" key="2">
    <source>
        <dbReference type="EMBL" id="GAA4242011.1"/>
    </source>
</evidence>
<dbReference type="InterPro" id="IPR045749">
    <property type="entry name" value="DUF6090"/>
</dbReference>
<name>A0ABP8CQ32_9FLAO</name>
<keyword evidence="1" id="KW-0472">Membrane</keyword>
<keyword evidence="1" id="KW-0812">Transmembrane</keyword>
<dbReference type="RefSeq" id="WP_334468300.1">
    <property type="nucleotide sequence ID" value="NZ_BAABCB010000007.1"/>
</dbReference>
<reference evidence="3" key="1">
    <citation type="journal article" date="2019" name="Int. J. Syst. Evol. Microbiol.">
        <title>The Global Catalogue of Microorganisms (GCM) 10K type strain sequencing project: providing services to taxonomists for standard genome sequencing and annotation.</title>
        <authorList>
            <consortium name="The Broad Institute Genomics Platform"/>
            <consortium name="The Broad Institute Genome Sequencing Center for Infectious Disease"/>
            <person name="Wu L."/>
            <person name="Ma J."/>
        </authorList>
    </citation>
    <scope>NUCLEOTIDE SEQUENCE [LARGE SCALE GENOMIC DNA]</scope>
    <source>
        <strain evidence="3">JCM 17633</strain>
    </source>
</reference>
<organism evidence="2 3">
    <name type="scientific">Winogradskyella damuponensis</name>
    <dbReference type="NCBI Taxonomy" id="943939"/>
    <lineage>
        <taxon>Bacteria</taxon>
        <taxon>Pseudomonadati</taxon>
        <taxon>Bacteroidota</taxon>
        <taxon>Flavobacteriia</taxon>
        <taxon>Flavobacteriales</taxon>
        <taxon>Flavobacteriaceae</taxon>
        <taxon>Winogradskyella</taxon>
    </lineage>
</organism>
<proteinExistence type="predicted"/>
<protein>
    <submittedName>
        <fullName evidence="2">Uncharacterized protein</fullName>
    </submittedName>
</protein>
<comment type="caution">
    <text evidence="2">The sequence shown here is derived from an EMBL/GenBank/DDBJ whole genome shotgun (WGS) entry which is preliminary data.</text>
</comment>
<evidence type="ECO:0000256" key="1">
    <source>
        <dbReference type="SAM" id="Phobius"/>
    </source>
</evidence>